<comment type="caution">
    <text evidence="10">The sequence shown here is derived from an EMBL/GenBank/DDBJ whole genome shotgun (WGS) entry which is preliminary data.</text>
</comment>
<name>A0A2H0C202_9BACT</name>
<protein>
    <recommendedName>
        <fullName evidence="12">ABC3 transporter permease protein domain-containing protein</fullName>
    </recommendedName>
</protein>
<feature type="transmembrane region" description="Helical" evidence="7">
    <location>
        <begin position="636"/>
        <end position="658"/>
    </location>
</feature>
<accession>A0A2H0C202</accession>
<keyword evidence="4 7" id="KW-1133">Transmembrane helix</keyword>
<reference evidence="10 11" key="1">
    <citation type="submission" date="2017-09" db="EMBL/GenBank/DDBJ databases">
        <title>Depth-based differentiation of microbial function through sediment-hosted aquifers and enrichment of novel symbionts in the deep terrestrial subsurface.</title>
        <authorList>
            <person name="Probst A.J."/>
            <person name="Ladd B."/>
            <person name="Jarett J.K."/>
            <person name="Geller-Mcgrath D.E."/>
            <person name="Sieber C.M."/>
            <person name="Emerson J.B."/>
            <person name="Anantharaman K."/>
            <person name="Thomas B.C."/>
            <person name="Malmstrom R."/>
            <person name="Stieglmeier M."/>
            <person name="Klingl A."/>
            <person name="Woyke T."/>
            <person name="Ryan C.M."/>
            <person name="Banfield J.F."/>
        </authorList>
    </citation>
    <scope>NUCLEOTIDE SEQUENCE [LARGE SCALE GENOMIC DNA]</scope>
    <source>
        <strain evidence="10">CG22_combo_CG10-13_8_21_14_all_34_12</strain>
    </source>
</reference>
<evidence type="ECO:0000256" key="6">
    <source>
        <dbReference type="ARBA" id="ARBA00038076"/>
    </source>
</evidence>
<evidence type="ECO:0000256" key="7">
    <source>
        <dbReference type="SAM" id="Phobius"/>
    </source>
</evidence>
<dbReference type="PANTHER" id="PTHR30572:SF4">
    <property type="entry name" value="ABC TRANSPORTER PERMEASE YTRF"/>
    <property type="match status" value="1"/>
</dbReference>
<evidence type="ECO:0008006" key="12">
    <source>
        <dbReference type="Google" id="ProtNLM"/>
    </source>
</evidence>
<dbReference type="InterPro" id="IPR003838">
    <property type="entry name" value="ABC3_permease_C"/>
</dbReference>
<evidence type="ECO:0000256" key="1">
    <source>
        <dbReference type="ARBA" id="ARBA00004651"/>
    </source>
</evidence>
<dbReference type="AlphaFoldDB" id="A0A2H0C202"/>
<dbReference type="Proteomes" id="UP000229699">
    <property type="component" value="Unassembled WGS sequence"/>
</dbReference>
<dbReference type="InterPro" id="IPR050250">
    <property type="entry name" value="Macrolide_Exporter_MacB"/>
</dbReference>
<feature type="transmembrane region" description="Helical" evidence="7">
    <location>
        <begin position="113"/>
        <end position="136"/>
    </location>
</feature>
<feature type="domain" description="ABC3 transporter permease C-terminal" evidence="8">
    <location>
        <begin position="578"/>
        <end position="701"/>
    </location>
</feature>
<organism evidence="10 11">
    <name type="scientific">Candidatus Roizmanbacteria bacterium CG22_combo_CG10-13_8_21_14_all_34_12</name>
    <dbReference type="NCBI Taxonomy" id="1974860"/>
    <lineage>
        <taxon>Bacteria</taxon>
        <taxon>Candidatus Roizmaniibacteriota</taxon>
    </lineage>
</organism>
<dbReference type="EMBL" id="PCTC01000009">
    <property type="protein sequence ID" value="PIP63831.1"/>
    <property type="molecule type" value="Genomic_DNA"/>
</dbReference>
<feature type="transmembrane region" description="Helical" evidence="7">
    <location>
        <begin position="670"/>
        <end position="692"/>
    </location>
</feature>
<dbReference type="InterPro" id="IPR025857">
    <property type="entry name" value="MacB_PCD"/>
</dbReference>
<evidence type="ECO:0000256" key="2">
    <source>
        <dbReference type="ARBA" id="ARBA00022475"/>
    </source>
</evidence>
<dbReference type="Pfam" id="PF12704">
    <property type="entry name" value="MacB_PCD"/>
    <property type="match status" value="1"/>
</dbReference>
<evidence type="ECO:0000256" key="4">
    <source>
        <dbReference type="ARBA" id="ARBA00022989"/>
    </source>
</evidence>
<feature type="transmembrane region" description="Helical" evidence="7">
    <location>
        <begin position="574"/>
        <end position="600"/>
    </location>
</feature>
<dbReference type="Pfam" id="PF02687">
    <property type="entry name" value="FtsX"/>
    <property type="match status" value="1"/>
</dbReference>
<evidence type="ECO:0000256" key="5">
    <source>
        <dbReference type="ARBA" id="ARBA00023136"/>
    </source>
</evidence>
<keyword evidence="2" id="KW-1003">Cell membrane</keyword>
<dbReference type="PANTHER" id="PTHR30572">
    <property type="entry name" value="MEMBRANE COMPONENT OF TRANSPORTER-RELATED"/>
    <property type="match status" value="1"/>
</dbReference>
<evidence type="ECO:0000259" key="8">
    <source>
        <dbReference type="Pfam" id="PF02687"/>
    </source>
</evidence>
<feature type="domain" description="MacB-like periplasmic core" evidence="9">
    <location>
        <begin position="112"/>
        <end position="227"/>
    </location>
</feature>
<sequence length="709" mass="78683">MEIKKSFNIKDWPSNFKLFIKSIPGIIRTIYLFLTFFIILLIFLFEKVYGLFERVPLIGGLFKVVGNVWKNKMGKLMTTFINKLESGRSSQVERIYLIELAYRNMMIKKTRSFITIFGMSVGVGAIVLLLSLGYGIEKLIISKVAGLNELKMIDISAGENTALRLNQDVFNKINKIKEKTFAMPIISVVGRINYKRAQTDILAYAVPKDYLINGINIKFLKGKAFANNTSLDEKLSLNFLENGQVAGSETKIEFGELNQRIAEREITFNLNPEKPVVIWTSCSTTAKMIGYGSRIVGGYTGYQYWGSDYYPFSQNGRTGFDKKNNVYLGKWVKAKFPIFEKKADGTLIPNLDDVGKQRWEEGCVEQKNISIIVKDNFGSVLGISTGSAEVIFTDDVLAASDSADASSSAIYGESVVATDEAGIETVSLQASSSAQKKQVETLKFVHRPDGEAVVSSGFLNLLNININKAIGTTFKSSFIIVKSLMPDIEGRVMTSEVEYKIIGVIDDTNNTYFYVPFSDIQKLGIKNFSQFKLILNNQKDLPKVRKEIETMGFRTSSTYDTVKQIESLFNNLRLLLAILGMVALGVASLGMFNTLTVSLLERTRETGGMKAIGMVSDEVQDLFLAEAMIMGLSGGIGGLIFGFSIGEIFSILISIIAISKGQGFLQLNYLPPYFVAFIIICAFVVGLLTGLYPAYRAKKTSALNALRYE</sequence>
<proteinExistence type="inferred from homology"/>
<comment type="subcellular location">
    <subcellularLocation>
        <location evidence="1">Cell membrane</location>
        <topology evidence="1">Multi-pass membrane protein</topology>
    </subcellularLocation>
</comment>
<feature type="transmembrane region" description="Helical" evidence="7">
    <location>
        <begin position="25"/>
        <end position="45"/>
    </location>
</feature>
<evidence type="ECO:0000313" key="11">
    <source>
        <dbReference type="Proteomes" id="UP000229699"/>
    </source>
</evidence>
<evidence type="ECO:0000313" key="10">
    <source>
        <dbReference type="EMBL" id="PIP63831.1"/>
    </source>
</evidence>
<keyword evidence="5 7" id="KW-0472">Membrane</keyword>
<evidence type="ECO:0000256" key="3">
    <source>
        <dbReference type="ARBA" id="ARBA00022692"/>
    </source>
</evidence>
<gene>
    <name evidence="10" type="ORF">COW97_00385</name>
</gene>
<comment type="similarity">
    <text evidence="6">Belongs to the ABC-4 integral membrane protein family.</text>
</comment>
<keyword evidence="3 7" id="KW-0812">Transmembrane</keyword>
<evidence type="ECO:0000259" key="9">
    <source>
        <dbReference type="Pfam" id="PF12704"/>
    </source>
</evidence>
<dbReference type="GO" id="GO:0005886">
    <property type="term" value="C:plasma membrane"/>
    <property type="evidence" value="ECO:0007669"/>
    <property type="project" value="UniProtKB-SubCell"/>
</dbReference>
<dbReference type="GO" id="GO:0022857">
    <property type="term" value="F:transmembrane transporter activity"/>
    <property type="evidence" value="ECO:0007669"/>
    <property type="project" value="TreeGrafter"/>
</dbReference>